<feature type="region of interest" description="Disordered" evidence="1">
    <location>
        <begin position="35"/>
        <end position="64"/>
    </location>
</feature>
<comment type="caution">
    <text evidence="2">The sequence shown here is derived from an EMBL/GenBank/DDBJ whole genome shotgun (WGS) entry which is preliminary data.</text>
</comment>
<evidence type="ECO:0000313" key="2">
    <source>
        <dbReference type="EMBL" id="KAF2592478.1"/>
    </source>
</evidence>
<dbReference type="AlphaFoldDB" id="A0A8S9KG94"/>
<feature type="compositionally biased region" description="Basic and acidic residues" evidence="1">
    <location>
        <begin position="41"/>
        <end position="64"/>
    </location>
</feature>
<accession>A0A8S9KG94</accession>
<sequence>MLEKGKEITGVAMVEKEKMVVVMKQLNVAMPHVGSFLVTDGDGRRGGGEEKGRGGGRGQDMKMK</sequence>
<reference evidence="2" key="1">
    <citation type="submission" date="2019-12" db="EMBL/GenBank/DDBJ databases">
        <title>Genome sequencing and annotation of Brassica cretica.</title>
        <authorList>
            <person name="Studholme D.J."/>
            <person name="Sarris P.F."/>
        </authorList>
    </citation>
    <scope>NUCLEOTIDE SEQUENCE</scope>
    <source>
        <strain evidence="2">PFS-102/07</strain>
        <tissue evidence="2">Leaf</tissue>
    </source>
</reference>
<dbReference type="EMBL" id="QGKY02000164">
    <property type="protein sequence ID" value="KAF2592478.1"/>
    <property type="molecule type" value="Genomic_DNA"/>
</dbReference>
<gene>
    <name evidence="2" type="ORF">F2Q70_00045479</name>
</gene>
<proteinExistence type="predicted"/>
<protein>
    <submittedName>
        <fullName evidence="2">Uncharacterized protein</fullName>
    </submittedName>
</protein>
<evidence type="ECO:0000256" key="1">
    <source>
        <dbReference type="SAM" id="MobiDB-lite"/>
    </source>
</evidence>
<organism evidence="2">
    <name type="scientific">Brassica cretica</name>
    <name type="common">Mustard</name>
    <dbReference type="NCBI Taxonomy" id="69181"/>
    <lineage>
        <taxon>Eukaryota</taxon>
        <taxon>Viridiplantae</taxon>
        <taxon>Streptophyta</taxon>
        <taxon>Embryophyta</taxon>
        <taxon>Tracheophyta</taxon>
        <taxon>Spermatophyta</taxon>
        <taxon>Magnoliopsida</taxon>
        <taxon>eudicotyledons</taxon>
        <taxon>Gunneridae</taxon>
        <taxon>Pentapetalae</taxon>
        <taxon>rosids</taxon>
        <taxon>malvids</taxon>
        <taxon>Brassicales</taxon>
        <taxon>Brassicaceae</taxon>
        <taxon>Brassiceae</taxon>
        <taxon>Brassica</taxon>
    </lineage>
</organism>
<name>A0A8S9KG94_BRACR</name>